<name>A0A7W5B921_9BURK</name>
<keyword evidence="1" id="KW-0812">Transmembrane</keyword>
<evidence type="ECO:0000313" key="2">
    <source>
        <dbReference type="EMBL" id="MBB3118771.1"/>
    </source>
</evidence>
<sequence>MELHSNESSPSSQYDKHEARITVLEKAVVDLHCDIALLRQHMDAGFASLHAEIEHTADKLRLEFHESQQLLYEKISRELKEVDERTTQRIDRLEAKLDYFIKWVIGMQLTTMGGLIALAAHQYM</sequence>
<organism evidence="2 3">
    <name type="scientific">Pseudoduganella violacea</name>
    <dbReference type="NCBI Taxonomy" id="1715466"/>
    <lineage>
        <taxon>Bacteria</taxon>
        <taxon>Pseudomonadati</taxon>
        <taxon>Pseudomonadota</taxon>
        <taxon>Betaproteobacteria</taxon>
        <taxon>Burkholderiales</taxon>
        <taxon>Oxalobacteraceae</taxon>
        <taxon>Telluria group</taxon>
        <taxon>Pseudoduganella</taxon>
    </lineage>
</organism>
<keyword evidence="3" id="KW-1185">Reference proteome</keyword>
<evidence type="ECO:0008006" key="4">
    <source>
        <dbReference type="Google" id="ProtNLM"/>
    </source>
</evidence>
<protein>
    <recommendedName>
        <fullName evidence="4">DUF1640 domain-containing protein</fullName>
    </recommendedName>
</protein>
<feature type="transmembrane region" description="Helical" evidence="1">
    <location>
        <begin position="99"/>
        <end position="120"/>
    </location>
</feature>
<dbReference type="RefSeq" id="WP_183440666.1">
    <property type="nucleotide sequence ID" value="NZ_JACHXD010000004.1"/>
</dbReference>
<evidence type="ECO:0000256" key="1">
    <source>
        <dbReference type="SAM" id="Phobius"/>
    </source>
</evidence>
<comment type="caution">
    <text evidence="2">The sequence shown here is derived from an EMBL/GenBank/DDBJ whole genome shotgun (WGS) entry which is preliminary data.</text>
</comment>
<evidence type="ECO:0000313" key="3">
    <source>
        <dbReference type="Proteomes" id="UP000541535"/>
    </source>
</evidence>
<reference evidence="2 3" key="1">
    <citation type="submission" date="2020-08" db="EMBL/GenBank/DDBJ databases">
        <title>Genomic Encyclopedia of Type Strains, Phase III (KMG-III): the genomes of soil and plant-associated and newly described type strains.</title>
        <authorList>
            <person name="Whitman W."/>
        </authorList>
    </citation>
    <scope>NUCLEOTIDE SEQUENCE [LARGE SCALE GENOMIC DNA]</scope>
    <source>
        <strain evidence="2 3">CECT 8897</strain>
    </source>
</reference>
<dbReference type="AlphaFoldDB" id="A0A7W5B921"/>
<dbReference type="EMBL" id="JACHXD010000004">
    <property type="protein sequence ID" value="MBB3118771.1"/>
    <property type="molecule type" value="Genomic_DNA"/>
</dbReference>
<accession>A0A7W5B921</accession>
<dbReference type="Proteomes" id="UP000541535">
    <property type="component" value="Unassembled WGS sequence"/>
</dbReference>
<gene>
    <name evidence="2" type="ORF">FHS03_001816</name>
</gene>
<keyword evidence="1" id="KW-0472">Membrane</keyword>
<keyword evidence="1" id="KW-1133">Transmembrane helix</keyword>
<proteinExistence type="predicted"/>